<name>A0A4P2R6D7_SORCE</name>
<protein>
    <submittedName>
        <fullName evidence="1">Alkaline phosphatase</fullName>
        <ecNumber evidence="1">3.1.3.1</ecNumber>
    </submittedName>
</protein>
<sequence length="950" mass="105422">MSGPVSQVIEQEILGELRRQGIVIWLDKDAHYSRLVDDLAVAHGAGAFPFPVVGFRGSFLDLLFKLEPYGSGLDKQPLLIHMPGFTEQSIRATPVLELYEPGVRFRKGLDTLIREAATARVAPAEVEKFVAKQPSLEEADAWLSSAVSQSTFGLAAALDEFGPRMLAEALAQPSSLAPRVMATEEIKTLRNYIHRLTGMDEAWEAFYPDTESKPLDRALHQLGAWALSVEYVHDLRRPAHDERLRRLKSLSAPLVKACCDLAAQVRRDSGDAYARIADEVEGFLTDELATMSPYDLGQIDTFREEENRVLIGAVDALRKGEWAKAKAWCEVRQGDKSFWLQRDQLRRWAWNLVAEAADFGSTLARHPRPLAGARSLDEAAERYAKDGFEVDRAHRRFEQRRLALLESRLPHYGALREVATELRKAHRAWADQLTRDFSSLCKEHGFLPSPELRQRNLFEQVVYPLTLTSEKVAVFVIDAFRFEMATELVEELKGAGTVVDLKPRLAELPTITSVGMNVLAPVSQGDKLTVAGIFQGFKTGEFTVRKPEDRSRAMGLRSAGKPALLLELADVCEARTAALTKDVRPHQVIVVHSKEIDDAGEANVGLPTFESTLRQIKAAWHHLQLAGVKNFVFTADHGFLLQDETTEIRPFGTKRDPQRRHVLDEHPRAEAGMVNVSVSSLGYDGLTGCLLFRDDTAVFATGNAGATFVHGGNSPQERVIPVLTVTRKRVEQGGYSAYEVEVEPLPDVVGLHRLKLRIVFAKQTTTSLGFAAARAVDLSLRALERDAVRVVFKDVSGPGTLKTGRLQVPVSETWTEVFFGLEGPTDDRVRVQVHHPDNIEKVKGASPEAWYSVSGTSVGVVTKASKPPSIPPPATEGWAGTIADEGIRKVFLHIEKHGVVTELEVTSLLGSPRAFRRFSLEFEEHLPKLPFKVRIETAEGGKRYVREGDR</sequence>
<dbReference type="NCBIfam" id="NF033443">
    <property type="entry name" value="BREX_PglZ_6"/>
    <property type="match status" value="1"/>
</dbReference>
<dbReference type="GO" id="GO:0004035">
    <property type="term" value="F:alkaline phosphatase activity"/>
    <property type="evidence" value="ECO:0007669"/>
    <property type="project" value="UniProtKB-EC"/>
</dbReference>
<dbReference type="EC" id="3.1.3.1" evidence="1"/>
<dbReference type="EMBL" id="CP012672">
    <property type="protein sequence ID" value="AUX37613.1"/>
    <property type="molecule type" value="Genomic_DNA"/>
</dbReference>
<dbReference type="RefSeq" id="WP_129580213.1">
    <property type="nucleotide sequence ID" value="NZ_CP012672.1"/>
</dbReference>
<dbReference type="AlphaFoldDB" id="A0A4P2R6D7"/>
<evidence type="ECO:0000313" key="2">
    <source>
        <dbReference type="Proteomes" id="UP000295497"/>
    </source>
</evidence>
<accession>A0A4P2R6D7</accession>
<organism evidence="1 2">
    <name type="scientific">Sorangium cellulosum</name>
    <name type="common">Polyangium cellulosum</name>
    <dbReference type="NCBI Taxonomy" id="56"/>
    <lineage>
        <taxon>Bacteria</taxon>
        <taxon>Pseudomonadati</taxon>
        <taxon>Myxococcota</taxon>
        <taxon>Polyangia</taxon>
        <taxon>Polyangiales</taxon>
        <taxon>Polyangiaceae</taxon>
        <taxon>Sorangium</taxon>
    </lineage>
</organism>
<dbReference type="Pfam" id="PF08665">
    <property type="entry name" value="PglZ"/>
    <property type="match status" value="1"/>
</dbReference>
<keyword evidence="1" id="KW-0378">Hydrolase</keyword>
<evidence type="ECO:0000313" key="1">
    <source>
        <dbReference type="EMBL" id="AUX37613.1"/>
    </source>
</evidence>
<proteinExistence type="predicted"/>
<reference evidence="1 2" key="1">
    <citation type="submission" date="2015-09" db="EMBL/GenBank/DDBJ databases">
        <title>Sorangium comparison.</title>
        <authorList>
            <person name="Zaburannyi N."/>
            <person name="Bunk B."/>
            <person name="Overmann J."/>
            <person name="Mueller R."/>
        </authorList>
    </citation>
    <scope>NUCLEOTIDE SEQUENCE [LARGE SCALE GENOMIC DNA]</scope>
    <source>
        <strain evidence="1 2">So ce836</strain>
    </source>
</reference>
<gene>
    <name evidence="1" type="primary">phoA</name>
    <name evidence="1" type="ORF">SOCE836_098430</name>
</gene>
<dbReference type="Proteomes" id="UP000295497">
    <property type="component" value="Chromosome"/>
</dbReference>